<evidence type="ECO:0000256" key="2">
    <source>
        <dbReference type="SAM" id="MobiDB-lite"/>
    </source>
</evidence>
<organism evidence="4 5">
    <name type="scientific">Streptomyces hoynatensis</name>
    <dbReference type="NCBI Taxonomy" id="1141874"/>
    <lineage>
        <taxon>Bacteria</taxon>
        <taxon>Bacillati</taxon>
        <taxon>Actinomycetota</taxon>
        <taxon>Actinomycetes</taxon>
        <taxon>Kitasatosporales</taxon>
        <taxon>Streptomycetaceae</taxon>
        <taxon>Streptomyces</taxon>
    </lineage>
</organism>
<dbReference type="PANTHER" id="PTHR35526">
    <property type="entry name" value="ANTI-SIGMA-F FACTOR RSBW-RELATED"/>
    <property type="match status" value="1"/>
</dbReference>
<dbReference type="InterPro" id="IPR036890">
    <property type="entry name" value="HATPase_C_sf"/>
</dbReference>
<gene>
    <name evidence="4" type="ORF">D7294_05465</name>
</gene>
<dbReference type="SUPFAM" id="SSF55874">
    <property type="entry name" value="ATPase domain of HSP90 chaperone/DNA topoisomerase II/histidine kinase"/>
    <property type="match status" value="1"/>
</dbReference>
<evidence type="ECO:0000313" key="4">
    <source>
        <dbReference type="EMBL" id="RKN45884.1"/>
    </source>
</evidence>
<dbReference type="Proteomes" id="UP000272474">
    <property type="component" value="Unassembled WGS sequence"/>
</dbReference>
<protein>
    <submittedName>
        <fullName evidence="4">ATP-binding protein</fullName>
    </submittedName>
</protein>
<dbReference type="InterPro" id="IPR050267">
    <property type="entry name" value="Anti-sigma-factor_SerPK"/>
</dbReference>
<dbReference type="GO" id="GO:0005524">
    <property type="term" value="F:ATP binding"/>
    <property type="evidence" value="ECO:0007669"/>
    <property type="project" value="UniProtKB-KW"/>
</dbReference>
<dbReference type="PANTHER" id="PTHR35526:SF3">
    <property type="entry name" value="ANTI-SIGMA-F FACTOR RSBW"/>
    <property type="match status" value="1"/>
</dbReference>
<keyword evidence="4" id="KW-0067">ATP-binding</keyword>
<reference evidence="4 5" key="1">
    <citation type="journal article" date="2014" name="Int. J. Syst. Evol. Microbiol.">
        <title>Streptomyces hoynatensis sp. nov., isolated from deep marine sediment.</title>
        <authorList>
            <person name="Veyisoglu A."/>
            <person name="Sahin N."/>
        </authorList>
    </citation>
    <scope>NUCLEOTIDE SEQUENCE [LARGE SCALE GENOMIC DNA]</scope>
    <source>
        <strain evidence="4 5">KCTC 29097</strain>
    </source>
</reference>
<dbReference type="OrthoDB" id="5184679at2"/>
<keyword evidence="5" id="KW-1185">Reference proteome</keyword>
<feature type="region of interest" description="Disordered" evidence="2">
    <location>
        <begin position="139"/>
        <end position="170"/>
    </location>
</feature>
<dbReference type="EMBL" id="RBAL01000002">
    <property type="protein sequence ID" value="RKN45884.1"/>
    <property type="molecule type" value="Genomic_DNA"/>
</dbReference>
<dbReference type="GO" id="GO:0004674">
    <property type="term" value="F:protein serine/threonine kinase activity"/>
    <property type="evidence" value="ECO:0007669"/>
    <property type="project" value="UniProtKB-KW"/>
</dbReference>
<dbReference type="InterPro" id="IPR003594">
    <property type="entry name" value="HATPase_dom"/>
</dbReference>
<accession>A0A3A9ZDR2</accession>
<evidence type="ECO:0000259" key="3">
    <source>
        <dbReference type="Pfam" id="PF13581"/>
    </source>
</evidence>
<proteinExistence type="predicted"/>
<feature type="region of interest" description="Disordered" evidence="2">
    <location>
        <begin position="1"/>
        <end position="20"/>
    </location>
</feature>
<name>A0A3A9ZDR2_9ACTN</name>
<evidence type="ECO:0000256" key="1">
    <source>
        <dbReference type="ARBA" id="ARBA00022527"/>
    </source>
</evidence>
<evidence type="ECO:0000313" key="5">
    <source>
        <dbReference type="Proteomes" id="UP000272474"/>
    </source>
</evidence>
<dbReference type="Gene3D" id="3.30.565.10">
    <property type="entry name" value="Histidine kinase-like ATPase, C-terminal domain"/>
    <property type="match status" value="1"/>
</dbReference>
<keyword evidence="4" id="KW-0547">Nucleotide-binding</keyword>
<comment type="caution">
    <text evidence="4">The sequence shown here is derived from an EMBL/GenBank/DDBJ whole genome shotgun (WGS) entry which is preliminary data.</text>
</comment>
<dbReference type="RefSeq" id="WP_120676032.1">
    <property type="nucleotide sequence ID" value="NZ_RBAL01000002.1"/>
</dbReference>
<dbReference type="Pfam" id="PF13581">
    <property type="entry name" value="HATPase_c_2"/>
    <property type="match status" value="1"/>
</dbReference>
<keyword evidence="1" id="KW-0723">Serine/threonine-protein kinase</keyword>
<feature type="domain" description="Histidine kinase/HSP90-like ATPase" evidence="3">
    <location>
        <begin position="22"/>
        <end position="133"/>
    </location>
</feature>
<dbReference type="CDD" id="cd16936">
    <property type="entry name" value="HATPase_RsbW-like"/>
    <property type="match status" value="1"/>
</dbReference>
<dbReference type="AlphaFoldDB" id="A0A3A9ZDR2"/>
<keyword evidence="1" id="KW-0808">Transferase</keyword>
<sequence length="170" mass="17321">MNVPDVGQRKGAGRAAPADHREQVVTGARAVARRFLSVMSPPPRAEDVDSVLLVVSELVTNAVRHAGGLTGFRLRAVTPDAVEVAVQDASPRPPRPRPLDPHTPGGFGLHLVHGLAHSVRTGPGPRGGKTVTAVVPCAREAPARRAPGGTGRGSPVPGGPLAGGPVVSGR</sequence>
<keyword evidence="1" id="KW-0418">Kinase</keyword>